<keyword evidence="1" id="KW-1133">Transmembrane helix</keyword>
<accession>A0A7U2HW85</accession>
<name>A0A7U2HW85_PHANO</name>
<dbReference type="Proteomes" id="UP000663193">
    <property type="component" value="Chromosome 2"/>
</dbReference>
<evidence type="ECO:0000256" key="1">
    <source>
        <dbReference type="SAM" id="Phobius"/>
    </source>
</evidence>
<sequence length="232" mass="26565">MLSLKTTARILLSFVLLFVFSTGSNELRVSVGTIFLWGLGLIFHRRNSLSLKHLFIFVATSFWLLAAKNELFFESTLGRVLGLLFTRPSYDSDTPGSGFTDWHERLARRHRHDINLVWSTFCAIVRTVFAVAAFFSAVVLCHWYAALPERMPGLTESIEYLDKTGEFPPWLSGARVLAPEPLPLPTRDMRYLTLADDLAFIVGPGNDPFERVVNGKYDNTFWRRRRHSMQFS</sequence>
<dbReference type="AlphaFoldDB" id="A0A7U2HW85"/>
<evidence type="ECO:0000313" key="3">
    <source>
        <dbReference type="Proteomes" id="UP000663193"/>
    </source>
</evidence>
<dbReference type="RefSeq" id="XP_001798301.1">
    <property type="nucleotide sequence ID" value="XM_001798249.1"/>
</dbReference>
<protein>
    <submittedName>
        <fullName evidence="2">Uncharacterized protein</fullName>
    </submittedName>
</protein>
<dbReference type="KEGG" id="pno:SNOG_07975"/>
<organism evidence="2 3">
    <name type="scientific">Phaeosphaeria nodorum (strain SN15 / ATCC MYA-4574 / FGSC 10173)</name>
    <name type="common">Glume blotch fungus</name>
    <name type="synonym">Parastagonospora nodorum</name>
    <dbReference type="NCBI Taxonomy" id="321614"/>
    <lineage>
        <taxon>Eukaryota</taxon>
        <taxon>Fungi</taxon>
        <taxon>Dikarya</taxon>
        <taxon>Ascomycota</taxon>
        <taxon>Pezizomycotina</taxon>
        <taxon>Dothideomycetes</taxon>
        <taxon>Pleosporomycetidae</taxon>
        <taxon>Pleosporales</taxon>
        <taxon>Pleosporineae</taxon>
        <taxon>Phaeosphaeriaceae</taxon>
        <taxon>Parastagonospora</taxon>
    </lineage>
</organism>
<gene>
    <name evidence="2" type="ORF">JI435_079750</name>
</gene>
<keyword evidence="3" id="KW-1185">Reference proteome</keyword>
<keyword evidence="1" id="KW-0472">Membrane</keyword>
<dbReference type="OMA" id="SKRDTRY"/>
<evidence type="ECO:0000313" key="2">
    <source>
        <dbReference type="EMBL" id="QRC92983.1"/>
    </source>
</evidence>
<proteinExistence type="predicted"/>
<dbReference type="VEuPathDB" id="FungiDB:JI435_079750"/>
<reference evidence="3" key="1">
    <citation type="journal article" date="2021" name="BMC Genomics">
        <title>Chromosome-level genome assembly and manually-curated proteome of model necrotroph Parastagonospora nodorum Sn15 reveals a genome-wide trove of candidate effector homologs, and redundancy of virulence-related functions within an accessory chromosome.</title>
        <authorList>
            <person name="Bertazzoni S."/>
            <person name="Jones D.A.B."/>
            <person name="Phan H.T."/>
            <person name="Tan K.-C."/>
            <person name="Hane J.K."/>
        </authorList>
    </citation>
    <scope>NUCLEOTIDE SEQUENCE [LARGE SCALE GENOMIC DNA]</scope>
    <source>
        <strain evidence="3">SN15 / ATCC MYA-4574 / FGSC 10173)</strain>
    </source>
</reference>
<feature type="transmembrane region" description="Helical" evidence="1">
    <location>
        <begin position="49"/>
        <end position="67"/>
    </location>
</feature>
<dbReference type="OrthoDB" id="3790567at2759"/>
<keyword evidence="1" id="KW-0812">Transmembrane</keyword>
<feature type="transmembrane region" description="Helical" evidence="1">
    <location>
        <begin position="116"/>
        <end position="145"/>
    </location>
</feature>
<dbReference type="EMBL" id="CP069024">
    <property type="protein sequence ID" value="QRC92983.1"/>
    <property type="molecule type" value="Genomic_DNA"/>
</dbReference>